<gene>
    <name evidence="7" type="ORF">H8702_10780</name>
</gene>
<dbReference type="GO" id="GO:0140359">
    <property type="term" value="F:ABC-type transporter activity"/>
    <property type="evidence" value="ECO:0007669"/>
    <property type="project" value="InterPro"/>
</dbReference>
<dbReference type="GO" id="GO:0005886">
    <property type="term" value="C:plasma membrane"/>
    <property type="evidence" value="ECO:0007669"/>
    <property type="project" value="UniProtKB-SubCell"/>
</dbReference>
<sequence>MSAILRREFATYFRAPLGYIYLAIFYFFGGQFFSSVLYSMTNDISIIFSSMFSIMLFTIPLLTMRLMSEDKRLKTDQALLTAPVSLNGIVWGKFLAAFALFGIGIAITVIYFLILSAMASPQWNIFFGNLLGIILLGAALISIGMFISSLTESQMIAAIGGFAAMFFVFLIDSIASLIPISWLGDAIKQLSFTTRYNDFTSGILDFTHILFFLSVVVIFNFLTVRILERKRWS</sequence>
<evidence type="ECO:0000256" key="2">
    <source>
        <dbReference type="ARBA" id="ARBA00022475"/>
    </source>
</evidence>
<dbReference type="AlphaFoldDB" id="A0A8J6PFS1"/>
<evidence type="ECO:0000256" key="5">
    <source>
        <dbReference type="ARBA" id="ARBA00023136"/>
    </source>
</evidence>
<evidence type="ECO:0000256" key="3">
    <source>
        <dbReference type="ARBA" id="ARBA00022692"/>
    </source>
</evidence>
<feature type="transmembrane region" description="Helical" evidence="6">
    <location>
        <begin position="203"/>
        <end position="227"/>
    </location>
</feature>
<proteinExistence type="predicted"/>
<dbReference type="Pfam" id="PF12679">
    <property type="entry name" value="ABC2_membrane_2"/>
    <property type="match status" value="1"/>
</dbReference>
<reference evidence="7" key="1">
    <citation type="submission" date="2020-08" db="EMBL/GenBank/DDBJ databases">
        <title>Genome public.</title>
        <authorList>
            <person name="Liu C."/>
            <person name="Sun Q."/>
        </authorList>
    </citation>
    <scope>NUCLEOTIDE SEQUENCE</scope>
    <source>
        <strain evidence="7">NSJ-15</strain>
    </source>
</reference>
<dbReference type="PANTHER" id="PTHR30294">
    <property type="entry name" value="MEMBRANE COMPONENT OF ABC TRANSPORTER YHHJ-RELATED"/>
    <property type="match status" value="1"/>
</dbReference>
<evidence type="ECO:0000256" key="6">
    <source>
        <dbReference type="SAM" id="Phobius"/>
    </source>
</evidence>
<evidence type="ECO:0000256" key="1">
    <source>
        <dbReference type="ARBA" id="ARBA00004651"/>
    </source>
</evidence>
<feature type="transmembrane region" description="Helical" evidence="6">
    <location>
        <begin position="20"/>
        <end position="38"/>
    </location>
</feature>
<organism evidence="7 8">
    <name type="scientific">Massiliimalia timonensis</name>
    <dbReference type="NCBI Taxonomy" id="1987501"/>
    <lineage>
        <taxon>Bacteria</taxon>
        <taxon>Bacillati</taxon>
        <taxon>Bacillota</taxon>
        <taxon>Clostridia</taxon>
        <taxon>Eubacteriales</taxon>
        <taxon>Oscillospiraceae</taxon>
        <taxon>Massiliimalia</taxon>
    </lineage>
</organism>
<comment type="caution">
    <text evidence="7">The sequence shown here is derived from an EMBL/GenBank/DDBJ whole genome shotgun (WGS) entry which is preliminary data.</text>
</comment>
<dbReference type="PANTHER" id="PTHR30294:SF29">
    <property type="entry name" value="MULTIDRUG ABC TRANSPORTER PERMEASE YBHS-RELATED"/>
    <property type="match status" value="1"/>
</dbReference>
<feature type="transmembrane region" description="Helical" evidence="6">
    <location>
        <begin position="159"/>
        <end position="183"/>
    </location>
</feature>
<dbReference type="InterPro" id="IPR051449">
    <property type="entry name" value="ABC-2_transporter_component"/>
</dbReference>
<protein>
    <submittedName>
        <fullName evidence="7">ABC transporter permease</fullName>
    </submittedName>
</protein>
<keyword evidence="4 6" id="KW-1133">Transmembrane helix</keyword>
<name>A0A8J6PFS1_9FIRM</name>
<accession>A0A8J6PFS1</accession>
<keyword evidence="5 6" id="KW-0472">Membrane</keyword>
<keyword evidence="2" id="KW-1003">Cell membrane</keyword>
<dbReference type="RefSeq" id="WP_187536699.1">
    <property type="nucleotide sequence ID" value="NZ_JACRTL010000006.1"/>
</dbReference>
<evidence type="ECO:0000256" key="4">
    <source>
        <dbReference type="ARBA" id="ARBA00022989"/>
    </source>
</evidence>
<feature type="transmembrane region" description="Helical" evidence="6">
    <location>
        <begin position="94"/>
        <end position="119"/>
    </location>
</feature>
<keyword evidence="3 6" id="KW-0812">Transmembrane</keyword>
<dbReference type="Proteomes" id="UP000632659">
    <property type="component" value="Unassembled WGS sequence"/>
</dbReference>
<comment type="subcellular location">
    <subcellularLocation>
        <location evidence="1">Cell membrane</location>
        <topology evidence="1">Multi-pass membrane protein</topology>
    </subcellularLocation>
</comment>
<feature type="transmembrane region" description="Helical" evidence="6">
    <location>
        <begin position="44"/>
        <end position="64"/>
    </location>
</feature>
<dbReference type="EMBL" id="JACRTL010000006">
    <property type="protein sequence ID" value="MBC8611581.1"/>
    <property type="molecule type" value="Genomic_DNA"/>
</dbReference>
<evidence type="ECO:0000313" key="8">
    <source>
        <dbReference type="Proteomes" id="UP000632659"/>
    </source>
</evidence>
<keyword evidence="8" id="KW-1185">Reference proteome</keyword>
<evidence type="ECO:0000313" key="7">
    <source>
        <dbReference type="EMBL" id="MBC8611581.1"/>
    </source>
</evidence>
<feature type="transmembrane region" description="Helical" evidence="6">
    <location>
        <begin position="125"/>
        <end position="147"/>
    </location>
</feature>